<dbReference type="PANTHER" id="PTHR13604">
    <property type="entry name" value="DC12-RELATED"/>
    <property type="match status" value="1"/>
</dbReference>
<proteinExistence type="inferred from homology"/>
<evidence type="ECO:0000256" key="4">
    <source>
        <dbReference type="ARBA" id="ARBA00022801"/>
    </source>
</evidence>
<keyword evidence="7" id="KW-0456">Lyase</keyword>
<evidence type="ECO:0000256" key="6">
    <source>
        <dbReference type="ARBA" id="ARBA00023125"/>
    </source>
</evidence>
<keyword evidence="6" id="KW-0238">DNA-binding</keyword>
<dbReference type="InterPro" id="IPR003738">
    <property type="entry name" value="SRAP"/>
</dbReference>
<dbReference type="InterPro" id="IPR036590">
    <property type="entry name" value="SRAP-like"/>
</dbReference>
<accession>A0ABW5UWU5</accession>
<evidence type="ECO:0000256" key="3">
    <source>
        <dbReference type="ARBA" id="ARBA00022763"/>
    </source>
</evidence>
<dbReference type="EMBL" id="JBHUNE010000006">
    <property type="protein sequence ID" value="MFD2758162.1"/>
    <property type="molecule type" value="Genomic_DNA"/>
</dbReference>
<evidence type="ECO:0000313" key="9">
    <source>
        <dbReference type="EMBL" id="MFD2758162.1"/>
    </source>
</evidence>
<dbReference type="PANTHER" id="PTHR13604:SF0">
    <property type="entry name" value="ABASIC SITE PROCESSING PROTEIN HMCES"/>
    <property type="match status" value="1"/>
</dbReference>
<comment type="similarity">
    <text evidence="1 8">Belongs to the SOS response-associated peptidase family.</text>
</comment>
<dbReference type="Pfam" id="PF02586">
    <property type="entry name" value="SRAP"/>
    <property type="match status" value="1"/>
</dbReference>
<keyword evidence="10" id="KW-1185">Reference proteome</keyword>
<evidence type="ECO:0000313" key="10">
    <source>
        <dbReference type="Proteomes" id="UP001597492"/>
    </source>
</evidence>
<evidence type="ECO:0000256" key="8">
    <source>
        <dbReference type="RuleBase" id="RU364100"/>
    </source>
</evidence>
<dbReference type="EC" id="3.4.-.-" evidence="8"/>
<keyword evidence="3" id="KW-0227">DNA damage</keyword>
<sequence>MCGRFVVARATGELTAELDIDHEAPDLPGASYNVAPTTQIRLVVDTPEARRLESAKWGLVPGWAKDESVGVRAFNARSETAVSKPTFRAAVKQRRGVIPVDGYYEWHKRADGSKQPYYVHPSGGGSLLFAALYEWWKRPEPADDGSAWLLSATILTRQSATENLEWLHDRTPVFLDRGDVDEWLDPATTGDAALVDDFADRALAVSGGLELRPVDRRVGNVRENDEHLIDEVEVAE</sequence>
<comment type="caution">
    <text evidence="9">The sequence shown here is derived from an EMBL/GenBank/DDBJ whole genome shotgun (WGS) entry which is preliminary data.</text>
</comment>
<dbReference type="Proteomes" id="UP001597492">
    <property type="component" value="Unassembled WGS sequence"/>
</dbReference>
<organism evidence="9 10">
    <name type="scientific">Gulosibacter faecalis</name>
    <dbReference type="NCBI Taxonomy" id="272240"/>
    <lineage>
        <taxon>Bacteria</taxon>
        <taxon>Bacillati</taxon>
        <taxon>Actinomycetota</taxon>
        <taxon>Actinomycetes</taxon>
        <taxon>Micrococcales</taxon>
        <taxon>Microbacteriaceae</taxon>
        <taxon>Gulosibacter</taxon>
    </lineage>
</organism>
<evidence type="ECO:0000256" key="7">
    <source>
        <dbReference type="ARBA" id="ARBA00023239"/>
    </source>
</evidence>
<reference evidence="10" key="1">
    <citation type="journal article" date="2019" name="Int. J. Syst. Evol. Microbiol.">
        <title>The Global Catalogue of Microorganisms (GCM) 10K type strain sequencing project: providing services to taxonomists for standard genome sequencing and annotation.</title>
        <authorList>
            <consortium name="The Broad Institute Genomics Platform"/>
            <consortium name="The Broad Institute Genome Sequencing Center for Infectious Disease"/>
            <person name="Wu L."/>
            <person name="Ma J."/>
        </authorList>
    </citation>
    <scope>NUCLEOTIDE SEQUENCE [LARGE SCALE GENOMIC DNA]</scope>
    <source>
        <strain evidence="10">TISTR 1514</strain>
    </source>
</reference>
<evidence type="ECO:0000256" key="5">
    <source>
        <dbReference type="ARBA" id="ARBA00023124"/>
    </source>
</evidence>
<gene>
    <name evidence="9" type="ORF">ACFSW7_07200</name>
</gene>
<name>A0ABW5UWU5_9MICO</name>
<evidence type="ECO:0000256" key="1">
    <source>
        <dbReference type="ARBA" id="ARBA00008136"/>
    </source>
</evidence>
<dbReference type="SUPFAM" id="SSF143081">
    <property type="entry name" value="BB1717-like"/>
    <property type="match status" value="1"/>
</dbReference>
<evidence type="ECO:0000256" key="2">
    <source>
        <dbReference type="ARBA" id="ARBA00022670"/>
    </source>
</evidence>
<protein>
    <recommendedName>
        <fullName evidence="8">Abasic site processing protein</fullName>
        <ecNumber evidence="8">3.4.-.-</ecNumber>
    </recommendedName>
</protein>
<dbReference type="GO" id="GO:0016787">
    <property type="term" value="F:hydrolase activity"/>
    <property type="evidence" value="ECO:0007669"/>
    <property type="project" value="UniProtKB-KW"/>
</dbReference>
<keyword evidence="5" id="KW-0190">Covalent protein-DNA linkage</keyword>
<dbReference type="RefSeq" id="WP_026339709.1">
    <property type="nucleotide sequence ID" value="NZ_JBHUNE010000006.1"/>
</dbReference>
<keyword evidence="2 8" id="KW-0645">Protease</keyword>
<keyword evidence="4 8" id="KW-0378">Hydrolase</keyword>
<dbReference type="Gene3D" id="3.90.1680.10">
    <property type="entry name" value="SOS response associated peptidase-like"/>
    <property type="match status" value="1"/>
</dbReference>